<proteinExistence type="inferred from homology"/>
<keyword evidence="2" id="KW-0472">Membrane</keyword>
<dbReference type="GO" id="GO:0005777">
    <property type="term" value="C:peroxisome"/>
    <property type="evidence" value="ECO:0007669"/>
    <property type="project" value="TreeGrafter"/>
</dbReference>
<dbReference type="InterPro" id="IPR029045">
    <property type="entry name" value="ClpP/crotonase-like_dom_sf"/>
</dbReference>
<dbReference type="PANTHER" id="PTHR43149">
    <property type="entry name" value="ENOYL-COA HYDRATASE"/>
    <property type="match status" value="1"/>
</dbReference>
<keyword evidence="2" id="KW-1133">Transmembrane helix</keyword>
<dbReference type="Gene3D" id="3.90.226.10">
    <property type="entry name" value="2-enoyl-CoA Hydratase, Chain A, domain 1"/>
    <property type="match status" value="1"/>
</dbReference>
<dbReference type="PANTHER" id="PTHR43149:SF1">
    <property type="entry name" value="DELTA(3,5)-DELTA(2,4)-DIENOYL-COA ISOMERASE, MITOCHONDRIAL"/>
    <property type="match status" value="1"/>
</dbReference>
<dbReference type="InterPro" id="IPR045002">
    <property type="entry name" value="Ech1-like"/>
</dbReference>
<protein>
    <submittedName>
        <fullName evidence="3">Uncharacterized protein</fullName>
    </submittedName>
</protein>
<keyword evidence="4" id="KW-1185">Reference proteome</keyword>
<organism evidence="3 4">
    <name type="scientific">Salix brachista</name>
    <dbReference type="NCBI Taxonomy" id="2182728"/>
    <lineage>
        <taxon>Eukaryota</taxon>
        <taxon>Viridiplantae</taxon>
        <taxon>Streptophyta</taxon>
        <taxon>Embryophyta</taxon>
        <taxon>Tracheophyta</taxon>
        <taxon>Spermatophyta</taxon>
        <taxon>Magnoliopsida</taxon>
        <taxon>eudicotyledons</taxon>
        <taxon>Gunneridae</taxon>
        <taxon>Pentapetalae</taxon>
        <taxon>rosids</taxon>
        <taxon>fabids</taxon>
        <taxon>Malpighiales</taxon>
        <taxon>Salicaceae</taxon>
        <taxon>Saliceae</taxon>
        <taxon>Salix</taxon>
    </lineage>
</organism>
<accession>A0A5N5NCN8</accession>
<evidence type="ECO:0000313" key="4">
    <source>
        <dbReference type="Proteomes" id="UP000326939"/>
    </source>
</evidence>
<dbReference type="Proteomes" id="UP000326939">
    <property type="component" value="Chromosome 3"/>
</dbReference>
<feature type="transmembrane region" description="Helical" evidence="2">
    <location>
        <begin position="12"/>
        <end position="32"/>
    </location>
</feature>
<comment type="similarity">
    <text evidence="1">Belongs to the enoyl-CoA hydratase/isomerase family.</text>
</comment>
<name>A0A5N5NCN8_9ROSI</name>
<evidence type="ECO:0000313" key="3">
    <source>
        <dbReference type="EMBL" id="KAB5564808.1"/>
    </source>
</evidence>
<dbReference type="AlphaFoldDB" id="A0A5N5NCN8"/>
<reference evidence="4" key="1">
    <citation type="journal article" date="2019" name="Gigascience">
        <title>De novo genome assembly of the endangered Acer yangbiense, a plant species with extremely small populations endemic to Yunnan Province, China.</title>
        <authorList>
            <person name="Yang J."/>
            <person name="Wariss H.M."/>
            <person name="Tao L."/>
            <person name="Zhang R."/>
            <person name="Yun Q."/>
            <person name="Hollingsworth P."/>
            <person name="Dao Z."/>
            <person name="Luo G."/>
            <person name="Guo H."/>
            <person name="Ma Y."/>
            <person name="Sun W."/>
        </authorList>
    </citation>
    <scope>NUCLEOTIDE SEQUENCE [LARGE SCALE GENOMIC DNA]</scope>
    <source>
        <strain evidence="4">cv. br00</strain>
    </source>
</reference>
<dbReference type="SUPFAM" id="SSF52096">
    <property type="entry name" value="ClpP/crotonase"/>
    <property type="match status" value="1"/>
</dbReference>
<dbReference type="GO" id="GO:0051750">
    <property type="term" value="F:delta(3,5)-delta(2,4)-dienoyl-CoA isomerase activity"/>
    <property type="evidence" value="ECO:0007669"/>
    <property type="project" value="TreeGrafter"/>
</dbReference>
<gene>
    <name evidence="3" type="ORF">DKX38_004862</name>
</gene>
<evidence type="ECO:0000256" key="1">
    <source>
        <dbReference type="ARBA" id="ARBA00005254"/>
    </source>
</evidence>
<keyword evidence="2" id="KW-0812">Transmembrane</keyword>
<dbReference type="EMBL" id="VDCV01000003">
    <property type="protein sequence ID" value="KAB5564808.1"/>
    <property type="molecule type" value="Genomic_DNA"/>
</dbReference>
<evidence type="ECO:0000256" key="2">
    <source>
        <dbReference type="SAM" id="Phobius"/>
    </source>
</evidence>
<comment type="caution">
    <text evidence="3">The sequence shown here is derived from an EMBL/GenBank/DDBJ whole genome shotgun (WGS) entry which is preliminary data.</text>
</comment>
<sequence>MSNGHFPCRRHLFLFVILGDFLTEFVIALQSLDHNPTAFVIILSGNGDHFFSGIDIKTLHSITRRSWIEELTDIVIACYIWFCSKDAFFSAKEFALGLTADSWTLQRFSGIVEYGNAMDFSSSFIYWF</sequence>